<proteinExistence type="predicted"/>
<protein>
    <submittedName>
        <fullName evidence="1">Uncharacterized protein</fullName>
    </submittedName>
</protein>
<dbReference type="AlphaFoldDB" id="X1EX14"/>
<name>X1EX14_9ZZZZ</name>
<feature type="non-terminal residue" evidence="1">
    <location>
        <position position="1"/>
    </location>
</feature>
<organism evidence="1">
    <name type="scientific">marine sediment metagenome</name>
    <dbReference type="NCBI Taxonomy" id="412755"/>
    <lineage>
        <taxon>unclassified sequences</taxon>
        <taxon>metagenomes</taxon>
        <taxon>ecological metagenomes</taxon>
    </lineage>
</organism>
<dbReference type="EMBL" id="BARU01009445">
    <property type="protein sequence ID" value="GAH37097.1"/>
    <property type="molecule type" value="Genomic_DNA"/>
</dbReference>
<reference evidence="1" key="1">
    <citation type="journal article" date="2014" name="Front. Microbiol.">
        <title>High frequency of phylogenetically diverse reductive dehalogenase-homologous genes in deep subseafloor sedimentary metagenomes.</title>
        <authorList>
            <person name="Kawai M."/>
            <person name="Futagami T."/>
            <person name="Toyoda A."/>
            <person name="Takaki Y."/>
            <person name="Nishi S."/>
            <person name="Hori S."/>
            <person name="Arai W."/>
            <person name="Tsubouchi T."/>
            <person name="Morono Y."/>
            <person name="Uchiyama I."/>
            <person name="Ito T."/>
            <person name="Fujiyama A."/>
            <person name="Inagaki F."/>
            <person name="Takami H."/>
        </authorList>
    </citation>
    <scope>NUCLEOTIDE SEQUENCE</scope>
    <source>
        <strain evidence="1">Expedition CK06-06</strain>
    </source>
</reference>
<comment type="caution">
    <text evidence="1">The sequence shown here is derived from an EMBL/GenBank/DDBJ whole genome shotgun (WGS) entry which is preliminary data.</text>
</comment>
<gene>
    <name evidence="1" type="ORF">S03H2_18221</name>
</gene>
<accession>X1EX14</accession>
<evidence type="ECO:0000313" key="1">
    <source>
        <dbReference type="EMBL" id="GAH37097.1"/>
    </source>
</evidence>
<sequence>FVIETLISIEVFVVVVPLGGVGEVKLIPGGIALTLK</sequence>